<dbReference type="Gene3D" id="3.30.70.360">
    <property type="match status" value="1"/>
</dbReference>
<evidence type="ECO:0000256" key="4">
    <source>
        <dbReference type="ARBA" id="ARBA00022801"/>
    </source>
</evidence>
<organism evidence="9 10">
    <name type="scientific">Candidatus Thermofonsia Clade 3 bacterium</name>
    <dbReference type="NCBI Taxonomy" id="2364212"/>
    <lineage>
        <taxon>Bacteria</taxon>
        <taxon>Bacillati</taxon>
        <taxon>Chloroflexota</taxon>
        <taxon>Candidatus Thermofontia</taxon>
        <taxon>Candidatus Thermofonsia Clade 3</taxon>
    </lineage>
</organism>
<name>A0A2M8QGH0_9CHLR</name>
<dbReference type="PANTHER" id="PTHR43808:SF28">
    <property type="entry name" value="[LYSW]-LYSINE_[LYSW]-ORNITHINE HYDROLASE"/>
    <property type="match status" value="1"/>
</dbReference>
<feature type="active site" description="Proton acceptor" evidence="8">
    <location>
        <position position="118"/>
    </location>
</feature>
<dbReference type="AlphaFoldDB" id="A0A2M8QGH0"/>
<dbReference type="SUPFAM" id="SSF53187">
    <property type="entry name" value="Zn-dependent exopeptidases"/>
    <property type="match status" value="1"/>
</dbReference>
<feature type="binding site" evidence="8">
    <location>
        <position position="119"/>
    </location>
    <ligand>
        <name>Zn(2+)</name>
        <dbReference type="ChEBI" id="CHEBI:29105"/>
        <label>2</label>
    </ligand>
</feature>
<feature type="binding site" evidence="8">
    <location>
        <position position="85"/>
    </location>
    <ligand>
        <name>Zn(2+)</name>
        <dbReference type="ChEBI" id="CHEBI:29105"/>
        <label>2</label>
    </ligand>
</feature>
<keyword evidence="4 8" id="KW-0378">Hydrolase</keyword>
<evidence type="ECO:0000256" key="8">
    <source>
        <dbReference type="HAMAP-Rule" id="MF_01120"/>
    </source>
</evidence>
<feature type="active site" evidence="8">
    <location>
        <position position="63"/>
    </location>
</feature>
<dbReference type="UniPathway" id="UPA00033">
    <property type="reaction ID" value="UER00039"/>
</dbReference>
<dbReference type="EC" id="3.5.1.130" evidence="8"/>
<feature type="binding site" evidence="8">
    <location>
        <position position="85"/>
    </location>
    <ligand>
        <name>Zn(2+)</name>
        <dbReference type="ChEBI" id="CHEBI:29105"/>
        <label>1</label>
    </ligand>
</feature>
<feature type="binding site" evidence="8">
    <location>
        <position position="61"/>
    </location>
    <ligand>
        <name>Zn(2+)</name>
        <dbReference type="ChEBI" id="CHEBI:29105"/>
        <label>1</label>
    </ligand>
</feature>
<gene>
    <name evidence="8" type="primary">lysK</name>
    <name evidence="9" type="ORF">CUN48_01430</name>
</gene>
<comment type="catalytic activity">
    <reaction evidence="8">
        <text>[amino-group carrier protein]-C-terminal-gamma-(L-lysyl)-L-glutamate + H2O = [amino-group carrier protein]-C-terminal-L-glutamate + L-lysine</text>
        <dbReference type="Rhea" id="RHEA:48684"/>
        <dbReference type="Rhea" id="RHEA-COMP:9693"/>
        <dbReference type="Rhea" id="RHEA-COMP:9715"/>
        <dbReference type="ChEBI" id="CHEBI:15377"/>
        <dbReference type="ChEBI" id="CHEBI:32551"/>
        <dbReference type="ChEBI" id="CHEBI:78525"/>
        <dbReference type="ChEBI" id="CHEBI:78526"/>
        <dbReference type="EC" id="3.5.1.130"/>
    </reaction>
</comment>
<evidence type="ECO:0000313" key="9">
    <source>
        <dbReference type="EMBL" id="PJF48842.1"/>
    </source>
</evidence>
<dbReference type="HAMAP" id="MF_01120">
    <property type="entry name" value="LysK"/>
    <property type="match status" value="1"/>
</dbReference>
<comment type="caution">
    <text evidence="9">The sequence shown here is derived from an EMBL/GenBank/DDBJ whole genome shotgun (WGS) entry which is preliminary data.</text>
</comment>
<keyword evidence="1 8" id="KW-0963">Cytoplasm</keyword>
<comment type="similarity">
    <text evidence="8">Belongs to the peptidase M20A family. LysK subfamily.</text>
</comment>
<accession>A0A2M8QGH0</accession>
<evidence type="ECO:0000256" key="5">
    <source>
        <dbReference type="ARBA" id="ARBA00022833"/>
    </source>
</evidence>
<keyword evidence="5 8" id="KW-0862">Zinc</keyword>
<dbReference type="InterPro" id="IPR050072">
    <property type="entry name" value="Peptidase_M20A"/>
</dbReference>
<dbReference type="Gene3D" id="3.40.630.10">
    <property type="entry name" value="Zn peptidases"/>
    <property type="match status" value="2"/>
</dbReference>
<evidence type="ECO:0000256" key="6">
    <source>
        <dbReference type="ARBA" id="ARBA00023154"/>
    </source>
</evidence>
<comment type="pathway">
    <text evidence="8">Amino-acid biosynthesis; L-lysine biosynthesis via AAA pathway; L-lysine from L-alpha-aminoadipate (Thermus route): step 5/5.</text>
</comment>
<dbReference type="GO" id="GO:0019878">
    <property type="term" value="P:lysine biosynthetic process via aminoadipic acid"/>
    <property type="evidence" value="ECO:0007669"/>
    <property type="project" value="UniProtKB-UniRule"/>
</dbReference>
<evidence type="ECO:0000256" key="7">
    <source>
        <dbReference type="ARBA" id="ARBA00023285"/>
    </source>
</evidence>
<dbReference type="EMBL" id="PGTN01000005">
    <property type="protein sequence ID" value="PJF48842.1"/>
    <property type="molecule type" value="Genomic_DNA"/>
</dbReference>
<dbReference type="GO" id="GO:0008270">
    <property type="term" value="F:zinc ion binding"/>
    <property type="evidence" value="ECO:0007669"/>
    <property type="project" value="UniProtKB-UniRule"/>
</dbReference>
<comment type="subcellular location">
    <subcellularLocation>
        <location evidence="8">Cytoplasm</location>
    </subcellularLocation>
</comment>
<keyword evidence="3 8" id="KW-0479">Metal-binding</keyword>
<keyword evidence="7 8" id="KW-0170">Cobalt</keyword>
<dbReference type="Pfam" id="PF01546">
    <property type="entry name" value="Peptidase_M20"/>
    <property type="match status" value="1"/>
</dbReference>
<keyword evidence="2 8" id="KW-0028">Amino-acid biosynthesis</keyword>
<evidence type="ECO:0000313" key="10">
    <source>
        <dbReference type="Proteomes" id="UP000230790"/>
    </source>
</evidence>
<sequence>MIALLEQCVRIPSLSGQERAAADFLCREMRRRRFDRAFIDEAGNAIGVVGHGARQIVLLGHIDTVGGHVPVRYEDGKLYGRGTVDAKGPLCAFILAAEALAPAIAPEWQIIVAGAVEEEAATSKGARFVATQYRPEMCIIGEPSGADGITLGYKGRLLIQAHVERPSQHTAIPEPSVSESAVMLWNHVKALADAWNADKPKAFDQLLPSLRRIQSGDDGLREWCDMVIGMRLPIAFGPDALQREIEAWQASRPDGHRFALSFSGAEPAWRAPKDTPLARAFVDAIRAEKMRPAFKLKTGTADFNVVGPVWNCPIIAYGPGDSSLDHTPHEHIAIDEFEKAVRVLIAALRSFVAAKS</sequence>
<dbReference type="NCBIfam" id="TIGR01902">
    <property type="entry name" value="dapE-lys-deAc"/>
    <property type="match status" value="1"/>
</dbReference>
<protein>
    <recommendedName>
        <fullName evidence="8">Putative [LysW]-lysine hydrolase</fullName>
        <ecNumber evidence="8">3.5.1.130</ecNumber>
    </recommendedName>
</protein>
<dbReference type="PANTHER" id="PTHR43808">
    <property type="entry name" value="ACETYLORNITHINE DEACETYLASE"/>
    <property type="match status" value="1"/>
</dbReference>
<dbReference type="Proteomes" id="UP000230790">
    <property type="component" value="Unassembled WGS sequence"/>
</dbReference>
<dbReference type="InterPro" id="IPR002933">
    <property type="entry name" value="Peptidase_M20"/>
</dbReference>
<dbReference type="GO" id="GO:0005737">
    <property type="term" value="C:cytoplasm"/>
    <property type="evidence" value="ECO:0007669"/>
    <property type="project" value="UniProtKB-SubCell"/>
</dbReference>
<keyword evidence="6 8" id="KW-0457">Lysine biosynthesis</keyword>
<evidence type="ECO:0000256" key="1">
    <source>
        <dbReference type="ARBA" id="ARBA00022490"/>
    </source>
</evidence>
<evidence type="ECO:0000256" key="2">
    <source>
        <dbReference type="ARBA" id="ARBA00022605"/>
    </source>
</evidence>
<dbReference type="InterPro" id="IPR010175">
    <property type="entry name" value="LysK"/>
</dbReference>
<reference evidence="9 10" key="1">
    <citation type="submission" date="2017-11" db="EMBL/GenBank/DDBJ databases">
        <title>Evolution of Phototrophy in the Chloroflexi Phylum Driven by Horizontal Gene Transfer.</title>
        <authorList>
            <person name="Ward L.M."/>
            <person name="Hemp J."/>
            <person name="Shih P.M."/>
            <person name="Mcglynn S.E."/>
            <person name="Fischer W."/>
        </authorList>
    </citation>
    <scope>NUCLEOTIDE SEQUENCE [LARGE SCALE GENOMIC DNA]</scope>
    <source>
        <strain evidence="9">JP3_7</strain>
    </source>
</reference>
<comment type="cofactor">
    <cofactor evidence="8">
        <name>Zn(2+)</name>
        <dbReference type="ChEBI" id="CHEBI:29105"/>
    </cofactor>
    <cofactor evidence="8">
        <name>Co(2+)</name>
        <dbReference type="ChEBI" id="CHEBI:48828"/>
    </cofactor>
    <text evidence="8">Binds 2 Zn(2+) or Co(2+) ions per subunit.</text>
</comment>
<dbReference type="GO" id="GO:0016811">
    <property type="term" value="F:hydrolase activity, acting on carbon-nitrogen (but not peptide) bonds, in linear amides"/>
    <property type="evidence" value="ECO:0007669"/>
    <property type="project" value="UniProtKB-UniRule"/>
</dbReference>
<comment type="function">
    <text evidence="8">Catalyzes the release of L-lysine from [LysW]-gamma-L-lysine.</text>
</comment>
<feature type="binding site" evidence="8">
    <location>
        <position position="142"/>
    </location>
    <ligand>
        <name>Zn(2+)</name>
        <dbReference type="ChEBI" id="CHEBI:29105"/>
        <label>1</label>
    </ligand>
</feature>
<evidence type="ECO:0000256" key="3">
    <source>
        <dbReference type="ARBA" id="ARBA00022723"/>
    </source>
</evidence>
<dbReference type="GO" id="GO:0050897">
    <property type="term" value="F:cobalt ion binding"/>
    <property type="evidence" value="ECO:0007669"/>
    <property type="project" value="UniProtKB-UniRule"/>
</dbReference>
<dbReference type="NCBIfam" id="NF003367">
    <property type="entry name" value="PRK04443.1"/>
    <property type="match status" value="1"/>
</dbReference>
<proteinExistence type="inferred from homology"/>
<feature type="binding site" evidence="8">
    <location>
        <position position="326"/>
    </location>
    <ligand>
        <name>Zn(2+)</name>
        <dbReference type="ChEBI" id="CHEBI:29105"/>
        <label>2</label>
    </ligand>
</feature>